<sequence length="212" mass="22801">MKVAVLGASGPTGRQVTALACAAGHDVVAVVRRPGSVTPGERLTVETADVTDVADMTSVFKGADAVLSCLGAPYSWRPVTVYSASARAVVDGMRAADVRRLVVVSAGLTHPVTRGGVRWQRPVYGILRNGPGRTLYADMRRMEDILTGARDLEWTVMRPARLSDEARPGDELRVTADLPGGRAWTTRRDLAIAMLDELTTPHTHQSPFVTTR</sequence>
<dbReference type="PANTHER" id="PTHR43355">
    <property type="entry name" value="FLAVIN REDUCTASE (NADPH)"/>
    <property type="match status" value="1"/>
</dbReference>
<gene>
    <name evidence="2" type="primary">gilL</name>
</gene>
<protein>
    <submittedName>
        <fullName evidence="2">Uncharacterized protein gilL</fullName>
    </submittedName>
</protein>
<dbReference type="CDD" id="cd05244">
    <property type="entry name" value="BVR-B_like_SDR_a"/>
    <property type="match status" value="1"/>
</dbReference>
<proteinExistence type="predicted"/>
<dbReference type="GO" id="GO:0042602">
    <property type="term" value="F:riboflavin reductase (NADPH) activity"/>
    <property type="evidence" value="ECO:0007669"/>
    <property type="project" value="TreeGrafter"/>
</dbReference>
<dbReference type="InterPro" id="IPR051606">
    <property type="entry name" value="Polyketide_Oxido-like"/>
</dbReference>
<reference evidence="2" key="2">
    <citation type="submission" date="2006-04" db="EMBL/GenBank/DDBJ databases">
        <authorList>
            <person name="Fischer C."/>
            <person name="Rohr J."/>
        </authorList>
    </citation>
    <scope>NUCLEOTIDE SEQUENCE</scope>
    <source>
        <strain evidence="2">Goe 3592</strain>
    </source>
</reference>
<dbReference type="GO" id="GO:0004074">
    <property type="term" value="F:biliverdin reductase [NAD(P)H] activity"/>
    <property type="evidence" value="ECO:0007669"/>
    <property type="project" value="TreeGrafter"/>
</dbReference>
<evidence type="ECO:0000259" key="1">
    <source>
        <dbReference type="Pfam" id="PF13460"/>
    </source>
</evidence>
<dbReference type="Gene3D" id="3.40.50.720">
    <property type="entry name" value="NAD(P)-binding Rossmann-like Domain"/>
    <property type="match status" value="1"/>
</dbReference>
<dbReference type="PANTHER" id="PTHR43355:SF2">
    <property type="entry name" value="FLAVIN REDUCTASE (NADPH)"/>
    <property type="match status" value="1"/>
</dbReference>
<dbReference type="SUPFAM" id="SSF51735">
    <property type="entry name" value="NAD(P)-binding Rossmann-fold domains"/>
    <property type="match status" value="1"/>
</dbReference>
<dbReference type="EMBL" id="AY233211">
    <property type="protein sequence ID" value="AAP69590.1"/>
    <property type="molecule type" value="Genomic_DNA"/>
</dbReference>
<accession>Q7X2F8</accession>
<dbReference type="InterPro" id="IPR016040">
    <property type="entry name" value="NAD(P)-bd_dom"/>
</dbReference>
<feature type="domain" description="NAD(P)-binding" evidence="1">
    <location>
        <begin position="7"/>
        <end position="201"/>
    </location>
</feature>
<organism evidence="2">
    <name type="scientific">Streptomyces griseoflavus</name>
    <dbReference type="NCBI Taxonomy" id="35619"/>
    <lineage>
        <taxon>Bacteria</taxon>
        <taxon>Bacillati</taxon>
        <taxon>Actinomycetota</taxon>
        <taxon>Actinomycetes</taxon>
        <taxon>Kitasatosporales</taxon>
        <taxon>Streptomycetaceae</taxon>
        <taxon>Streptomyces</taxon>
    </lineage>
</organism>
<evidence type="ECO:0000313" key="2">
    <source>
        <dbReference type="EMBL" id="AAP69590.1"/>
    </source>
</evidence>
<name>Q7X2F8_9ACTN</name>
<reference evidence="2" key="1">
    <citation type="journal article" date="2003" name="J. Am. Chem. Soc.">
        <title>The complete gene cluster of the antitumor agent gilvocarcin V and its implication for the biosynthesis of the gilvocarcins.</title>
        <authorList>
            <person name="Fischer C."/>
            <person name="Lipata F."/>
            <person name="Rohr J."/>
        </authorList>
    </citation>
    <scope>NUCLEOTIDE SEQUENCE</scope>
    <source>
        <strain evidence="2">Goe 3592</strain>
    </source>
</reference>
<dbReference type="Pfam" id="PF13460">
    <property type="entry name" value="NAD_binding_10"/>
    <property type="match status" value="1"/>
</dbReference>
<dbReference type="InterPro" id="IPR036291">
    <property type="entry name" value="NAD(P)-bd_dom_sf"/>
</dbReference>
<dbReference type="AlphaFoldDB" id="Q7X2F8"/>